<evidence type="ECO:0000256" key="8">
    <source>
        <dbReference type="SAM" id="MobiDB-lite"/>
    </source>
</evidence>
<dbReference type="PANTHER" id="PTHR24329:SF569">
    <property type="entry name" value="IP01065P"/>
    <property type="match status" value="1"/>
</dbReference>
<evidence type="ECO:0000256" key="2">
    <source>
        <dbReference type="ARBA" id="ARBA00023125"/>
    </source>
</evidence>
<dbReference type="FunFam" id="1.10.10.60:FF:000291">
    <property type="entry name" value="ALX homeobox protein 1"/>
    <property type="match status" value="1"/>
</dbReference>
<dbReference type="Proteomes" id="UP001153636">
    <property type="component" value="Chromosome 19"/>
</dbReference>
<dbReference type="SUPFAM" id="SSF46689">
    <property type="entry name" value="Homeodomain-like"/>
    <property type="match status" value="2"/>
</dbReference>
<dbReference type="GO" id="GO:0005634">
    <property type="term" value="C:nucleus"/>
    <property type="evidence" value="ECO:0007669"/>
    <property type="project" value="UniProtKB-SubCell"/>
</dbReference>
<evidence type="ECO:0000256" key="4">
    <source>
        <dbReference type="ARBA" id="ARBA00023242"/>
    </source>
</evidence>
<dbReference type="Gene3D" id="1.10.10.60">
    <property type="entry name" value="Homeodomain-like"/>
    <property type="match status" value="2"/>
</dbReference>
<dbReference type="InterPro" id="IPR001356">
    <property type="entry name" value="HD"/>
</dbReference>
<dbReference type="Pfam" id="PF04218">
    <property type="entry name" value="CENP-B_N"/>
    <property type="match status" value="1"/>
</dbReference>
<keyword evidence="3 5" id="KW-0371">Homeobox</keyword>
<dbReference type="CDD" id="cd00086">
    <property type="entry name" value="homeodomain"/>
    <property type="match status" value="1"/>
</dbReference>
<name>A0A9P0CW27_9CUCU</name>
<dbReference type="EMBL" id="OV651831">
    <property type="protein sequence ID" value="CAH1105326.1"/>
    <property type="molecule type" value="Genomic_DNA"/>
</dbReference>
<dbReference type="PROSITE" id="PS00027">
    <property type="entry name" value="HOMEOBOX_1"/>
    <property type="match status" value="1"/>
</dbReference>
<evidence type="ECO:0000256" key="7">
    <source>
        <dbReference type="RuleBase" id="RU000682"/>
    </source>
</evidence>
<dbReference type="Pfam" id="PF00046">
    <property type="entry name" value="Homeodomain"/>
    <property type="match status" value="1"/>
</dbReference>
<keyword evidence="2 5" id="KW-0238">DNA-binding</keyword>
<dbReference type="PROSITE" id="PS50071">
    <property type="entry name" value="HOMEOBOX_2"/>
    <property type="match status" value="1"/>
</dbReference>
<feature type="compositionally biased region" description="Basic and acidic residues" evidence="8">
    <location>
        <begin position="368"/>
        <end position="377"/>
    </location>
</feature>
<proteinExistence type="predicted"/>
<accession>A0A9P0CW27</accession>
<dbReference type="OrthoDB" id="6159439at2759"/>
<keyword evidence="12" id="KW-1185">Reference proteome</keyword>
<dbReference type="InterPro" id="IPR017970">
    <property type="entry name" value="Homeobox_CS"/>
</dbReference>
<dbReference type="GO" id="GO:0000981">
    <property type="term" value="F:DNA-binding transcription factor activity, RNA polymerase II-specific"/>
    <property type="evidence" value="ECO:0007669"/>
    <property type="project" value="InterPro"/>
</dbReference>
<reference evidence="11" key="1">
    <citation type="submission" date="2022-01" db="EMBL/GenBank/DDBJ databases">
        <authorList>
            <person name="King R."/>
        </authorList>
    </citation>
    <scope>NUCLEOTIDE SEQUENCE</scope>
</reference>
<dbReference type="InterPro" id="IPR050649">
    <property type="entry name" value="Paired_Homeobox_TFs"/>
</dbReference>
<comment type="subcellular location">
    <subcellularLocation>
        <location evidence="1 5 7">Nucleus</location>
    </subcellularLocation>
</comment>
<keyword evidence="4 5" id="KW-0539">Nucleus</keyword>
<dbReference type="GO" id="GO:0000977">
    <property type="term" value="F:RNA polymerase II transcription regulatory region sequence-specific DNA binding"/>
    <property type="evidence" value="ECO:0007669"/>
    <property type="project" value="TreeGrafter"/>
</dbReference>
<gene>
    <name evidence="11" type="ORF">PSYICH_LOCUS6146</name>
</gene>
<sequence>MASKRKRVVLSLADKLKIIEQLDKGVTGKKLSEIYGVGQATISDIKNSLPSEKNKKKESEENEKQEYGEDDDDEDALSLEEIRKMIVKIPGCTEINLKYSKSYQRRNNRLVAVNSTNNGIILLRNGVRRRPDAWKASVKRQWKQTQGGVSLNFNIYIQFGRHSLILTALTKSPQMAGPYLPSLPGDLLTEYMFGRRRQRRNRTTFSPQQLQELEALFQKTHYPDVFLREEVALRISLSEARVQVWFQNRRAKWRKQARLQLLQDAWRMRCLGITSPQLILTGRPPAPPLSANPHDMPGTPPEYPPSMNPNIPLSCNCSPGAENRSPQSFRSSPSPSQLSPGGPDDLSLAKKTSIDDSLEMNKCLTSNENHRDPGTVQ</sequence>
<evidence type="ECO:0000313" key="12">
    <source>
        <dbReference type="Proteomes" id="UP001153636"/>
    </source>
</evidence>
<dbReference type="PANTHER" id="PTHR24329">
    <property type="entry name" value="HOMEOBOX PROTEIN ARISTALESS"/>
    <property type="match status" value="1"/>
</dbReference>
<evidence type="ECO:0000313" key="11">
    <source>
        <dbReference type="EMBL" id="CAH1105326.1"/>
    </source>
</evidence>
<dbReference type="SMART" id="SM00389">
    <property type="entry name" value="HOX"/>
    <property type="match status" value="1"/>
</dbReference>
<feature type="region of interest" description="Disordered" evidence="8">
    <location>
        <begin position="45"/>
        <end position="74"/>
    </location>
</feature>
<feature type="region of interest" description="Disordered" evidence="8">
    <location>
        <begin position="279"/>
        <end position="377"/>
    </location>
</feature>
<evidence type="ECO:0000256" key="1">
    <source>
        <dbReference type="ARBA" id="ARBA00004123"/>
    </source>
</evidence>
<feature type="compositionally biased region" description="Basic and acidic residues" evidence="8">
    <location>
        <begin position="52"/>
        <end position="67"/>
    </location>
</feature>
<evidence type="ECO:0000256" key="3">
    <source>
        <dbReference type="ARBA" id="ARBA00023155"/>
    </source>
</evidence>
<feature type="domain" description="Homeobox" evidence="9">
    <location>
        <begin position="196"/>
        <end position="256"/>
    </location>
</feature>
<feature type="compositionally biased region" description="Polar residues" evidence="8">
    <location>
        <begin position="308"/>
        <end position="317"/>
    </location>
</feature>
<feature type="compositionally biased region" description="Pro residues" evidence="8">
    <location>
        <begin position="298"/>
        <end position="307"/>
    </location>
</feature>
<evidence type="ECO:0000259" key="10">
    <source>
        <dbReference type="PROSITE" id="PS50960"/>
    </source>
</evidence>
<evidence type="ECO:0000259" key="9">
    <source>
        <dbReference type="PROSITE" id="PS50071"/>
    </source>
</evidence>
<feature type="DNA-binding region" description="H-T-H motif" evidence="6">
    <location>
        <begin position="28"/>
        <end position="48"/>
    </location>
</feature>
<dbReference type="InterPro" id="IPR009057">
    <property type="entry name" value="Homeodomain-like_sf"/>
</dbReference>
<dbReference type="AlphaFoldDB" id="A0A9P0CW27"/>
<protein>
    <submittedName>
        <fullName evidence="11">Uncharacterized protein</fullName>
    </submittedName>
</protein>
<dbReference type="PROSITE" id="PS50960">
    <property type="entry name" value="HTH_PSQ"/>
    <property type="match status" value="1"/>
</dbReference>
<dbReference type="InterPro" id="IPR007889">
    <property type="entry name" value="HTH_Psq"/>
</dbReference>
<feature type="domain" description="HTH psq-type" evidence="10">
    <location>
        <begin position="1"/>
        <end position="52"/>
    </location>
</feature>
<evidence type="ECO:0000256" key="5">
    <source>
        <dbReference type="PROSITE-ProRule" id="PRU00108"/>
    </source>
</evidence>
<organism evidence="11 12">
    <name type="scientific">Psylliodes chrysocephalus</name>
    <dbReference type="NCBI Taxonomy" id="3402493"/>
    <lineage>
        <taxon>Eukaryota</taxon>
        <taxon>Metazoa</taxon>
        <taxon>Ecdysozoa</taxon>
        <taxon>Arthropoda</taxon>
        <taxon>Hexapoda</taxon>
        <taxon>Insecta</taxon>
        <taxon>Pterygota</taxon>
        <taxon>Neoptera</taxon>
        <taxon>Endopterygota</taxon>
        <taxon>Coleoptera</taxon>
        <taxon>Polyphaga</taxon>
        <taxon>Cucujiformia</taxon>
        <taxon>Chrysomeloidea</taxon>
        <taxon>Chrysomelidae</taxon>
        <taxon>Galerucinae</taxon>
        <taxon>Alticini</taxon>
        <taxon>Psylliodes</taxon>
    </lineage>
</organism>
<evidence type="ECO:0000256" key="6">
    <source>
        <dbReference type="PROSITE-ProRule" id="PRU00320"/>
    </source>
</evidence>
<feature type="DNA-binding region" description="Homeobox" evidence="5">
    <location>
        <begin position="198"/>
        <end position="257"/>
    </location>
</feature>
<feature type="compositionally biased region" description="Low complexity" evidence="8">
    <location>
        <begin position="324"/>
        <end position="343"/>
    </location>
</feature>